<protein>
    <submittedName>
        <fullName evidence="1">Uncharacterized protein</fullName>
    </submittedName>
</protein>
<reference evidence="1" key="1">
    <citation type="submission" date="2017-07" db="EMBL/GenBank/DDBJ databases">
        <title>Taro Niue Genome Assembly and Annotation.</title>
        <authorList>
            <person name="Atibalentja N."/>
            <person name="Keating K."/>
            <person name="Fields C.J."/>
        </authorList>
    </citation>
    <scope>NUCLEOTIDE SEQUENCE</scope>
    <source>
        <strain evidence="1">Niue_2</strain>
        <tissue evidence="1">Leaf</tissue>
    </source>
</reference>
<dbReference type="EMBL" id="NMUH01000513">
    <property type="protein sequence ID" value="MQL80546.1"/>
    <property type="molecule type" value="Genomic_DNA"/>
</dbReference>
<feature type="non-terminal residue" evidence="1">
    <location>
        <position position="1"/>
    </location>
</feature>
<sequence length="207" mass="24414">TYDLYTSTNGSRTHDLCTSTTDNRWLVDLHLLHLSQTSHHEGEDSYNETMRAVWINEGNKIEPAQASQFITKRIQAHFPGPIHRFSYFLMDVLDLLYDMFMRNHRFTEHSDELRARFAWITTARANFKHLLYNVRRNAERVCASTDKNQWKEHGPVWMRKEYWIELCVIWGGEKWNENSAKAKQNRAGHPEVNVQMSGFVSFVTHKA</sequence>
<comment type="caution">
    <text evidence="1">The sequence shown here is derived from an EMBL/GenBank/DDBJ whole genome shotgun (WGS) entry which is preliminary data.</text>
</comment>
<accession>A0A843UEN8</accession>
<dbReference type="AlphaFoldDB" id="A0A843UEN8"/>
<evidence type="ECO:0000313" key="2">
    <source>
        <dbReference type="Proteomes" id="UP000652761"/>
    </source>
</evidence>
<evidence type="ECO:0000313" key="1">
    <source>
        <dbReference type="EMBL" id="MQL80546.1"/>
    </source>
</evidence>
<name>A0A843UEN8_COLES</name>
<keyword evidence="2" id="KW-1185">Reference proteome</keyword>
<dbReference type="Proteomes" id="UP000652761">
    <property type="component" value="Unassembled WGS sequence"/>
</dbReference>
<proteinExistence type="predicted"/>
<gene>
    <name evidence="1" type="ORF">Taro_012990</name>
</gene>
<organism evidence="1 2">
    <name type="scientific">Colocasia esculenta</name>
    <name type="common">Wild taro</name>
    <name type="synonym">Arum esculentum</name>
    <dbReference type="NCBI Taxonomy" id="4460"/>
    <lineage>
        <taxon>Eukaryota</taxon>
        <taxon>Viridiplantae</taxon>
        <taxon>Streptophyta</taxon>
        <taxon>Embryophyta</taxon>
        <taxon>Tracheophyta</taxon>
        <taxon>Spermatophyta</taxon>
        <taxon>Magnoliopsida</taxon>
        <taxon>Liliopsida</taxon>
        <taxon>Araceae</taxon>
        <taxon>Aroideae</taxon>
        <taxon>Colocasieae</taxon>
        <taxon>Colocasia</taxon>
    </lineage>
</organism>